<dbReference type="Gene3D" id="1.10.10.2250">
    <property type="match status" value="1"/>
</dbReference>
<name>A0A0A7EGD6_9GAMM</name>
<proteinExistence type="predicted"/>
<protein>
    <submittedName>
        <fullName evidence="1">Uncharacterized protein</fullName>
    </submittedName>
</protein>
<dbReference type="EMBL" id="CP009888">
    <property type="protein sequence ID" value="AIY65755.1"/>
    <property type="molecule type" value="Genomic_DNA"/>
</dbReference>
<dbReference type="Pfam" id="PF21980">
    <property type="entry name" value="MksE"/>
    <property type="match status" value="1"/>
</dbReference>
<dbReference type="RefSeq" id="WP_038641964.1">
    <property type="nucleotide sequence ID" value="NZ_CP009888.1"/>
</dbReference>
<evidence type="ECO:0000313" key="2">
    <source>
        <dbReference type="Proteomes" id="UP000030341"/>
    </source>
</evidence>
<keyword evidence="2" id="KW-1185">Reference proteome</keyword>
<dbReference type="InterPro" id="IPR053841">
    <property type="entry name" value="MksE"/>
</dbReference>
<accession>A0A0A7EGD6</accession>
<dbReference type="AlphaFoldDB" id="A0A0A7EGD6"/>
<reference evidence="1 2" key="1">
    <citation type="submission" date="2014-11" db="EMBL/GenBank/DDBJ databases">
        <title>Complete Genome Sequence of Pseudoalteromonas sp. Strain OCN003 Isolated from Kaneohe Bay, Oahu, Hawaii.</title>
        <authorList>
            <person name="Beurmann S."/>
            <person name="Videau P."/>
            <person name="Ushijima B."/>
            <person name="Smith A.M."/>
            <person name="Aeby G.S."/>
            <person name="Callahan S.M."/>
            <person name="Belcaid M."/>
        </authorList>
    </citation>
    <scope>NUCLEOTIDE SEQUENCE [LARGE SCALE GENOMIC DNA]</scope>
    <source>
        <strain evidence="1 2">OCN003</strain>
    </source>
</reference>
<dbReference type="eggNOG" id="ENOG502ZADQ">
    <property type="taxonomic scope" value="Bacteria"/>
</dbReference>
<dbReference type="STRING" id="1348114.OM33_11830"/>
<gene>
    <name evidence="1" type="ORF">OM33_11830</name>
</gene>
<organism evidence="1 2">
    <name type="scientific">Pseudoalteromonas piratica</name>
    <dbReference type="NCBI Taxonomy" id="1348114"/>
    <lineage>
        <taxon>Bacteria</taxon>
        <taxon>Pseudomonadati</taxon>
        <taxon>Pseudomonadota</taxon>
        <taxon>Gammaproteobacteria</taxon>
        <taxon>Alteromonadales</taxon>
        <taxon>Pseudoalteromonadaceae</taxon>
        <taxon>Pseudoalteromonas</taxon>
    </lineage>
</organism>
<dbReference type="HOGENOM" id="CLU_1474014_0_0_6"/>
<sequence length="183" mass="20973">MSQIDLSLLSELKAINKKLVSGYHICEQDSQLFQQLDQEFDAYEALFAALGQTLVHDARGFYYLQVDEGTPNMGKISRSFALTIYVLIEHYANLGKDPLVALFDSDIDLELMMTLVQNNKHLFDQLEIFSGSDMRRDVFLRMVRLGVARETELGFRILASAHRYLDALNDISNFQSHMDEEQV</sequence>
<dbReference type="InterPro" id="IPR042038">
    <property type="entry name" value="MukE_N"/>
</dbReference>
<evidence type="ECO:0000313" key="1">
    <source>
        <dbReference type="EMBL" id="AIY65755.1"/>
    </source>
</evidence>
<dbReference type="OrthoDB" id="5567958at2"/>
<dbReference type="KEGG" id="pseo:OM33_11830"/>
<dbReference type="Proteomes" id="UP000030341">
    <property type="component" value="Chromosome 1"/>
</dbReference>